<sequence length="82" mass="8991">MTEIPLTVKIRAHHLPDIQSQVKNGQPDSLPAYIPKGIRDSNEELVNLILLGAAIEVVRDQPDLICLACSLLATCNFKDPES</sequence>
<gene>
    <name evidence="1" type="ORF">A2363_00800</name>
</gene>
<name>A0A1F6BGK6_9BACT</name>
<dbReference type="AlphaFoldDB" id="A0A1F6BGK6"/>
<comment type="caution">
    <text evidence="1">The sequence shown here is derived from an EMBL/GenBank/DDBJ whole genome shotgun (WGS) entry which is preliminary data.</text>
</comment>
<proteinExistence type="predicted"/>
<organism evidence="1 2">
    <name type="scientific">Candidatus Gottesmanbacteria bacterium RIFOXYB1_FULL_47_11</name>
    <dbReference type="NCBI Taxonomy" id="1798401"/>
    <lineage>
        <taxon>Bacteria</taxon>
        <taxon>Candidatus Gottesmaniibacteriota</taxon>
    </lineage>
</organism>
<evidence type="ECO:0000313" key="2">
    <source>
        <dbReference type="Proteomes" id="UP000176186"/>
    </source>
</evidence>
<reference evidence="1 2" key="1">
    <citation type="journal article" date="2016" name="Nat. Commun.">
        <title>Thousands of microbial genomes shed light on interconnected biogeochemical processes in an aquifer system.</title>
        <authorList>
            <person name="Anantharaman K."/>
            <person name="Brown C.T."/>
            <person name="Hug L.A."/>
            <person name="Sharon I."/>
            <person name="Castelle C.J."/>
            <person name="Probst A.J."/>
            <person name="Thomas B.C."/>
            <person name="Singh A."/>
            <person name="Wilkins M.J."/>
            <person name="Karaoz U."/>
            <person name="Brodie E.L."/>
            <person name="Williams K.H."/>
            <person name="Hubbard S.S."/>
            <person name="Banfield J.F."/>
        </authorList>
    </citation>
    <scope>NUCLEOTIDE SEQUENCE [LARGE SCALE GENOMIC DNA]</scope>
</reference>
<dbReference type="Proteomes" id="UP000176186">
    <property type="component" value="Unassembled WGS sequence"/>
</dbReference>
<dbReference type="EMBL" id="MFKE01000002">
    <property type="protein sequence ID" value="OGG36008.1"/>
    <property type="molecule type" value="Genomic_DNA"/>
</dbReference>
<protein>
    <submittedName>
        <fullName evidence="1">Uncharacterized protein</fullName>
    </submittedName>
</protein>
<accession>A0A1F6BGK6</accession>
<evidence type="ECO:0000313" key="1">
    <source>
        <dbReference type="EMBL" id="OGG36008.1"/>
    </source>
</evidence>